<reference evidence="5" key="1">
    <citation type="submission" date="2018-05" db="EMBL/GenBank/DDBJ databases">
        <authorList>
            <person name="Lanie J.A."/>
            <person name="Ng W.-L."/>
            <person name="Kazmierczak K.M."/>
            <person name="Andrzejewski T.M."/>
            <person name="Davidsen T.M."/>
            <person name="Wayne K.J."/>
            <person name="Tettelin H."/>
            <person name="Glass J.I."/>
            <person name="Rusch D."/>
            <person name="Podicherti R."/>
            <person name="Tsui H.-C.T."/>
            <person name="Winkler M.E."/>
        </authorList>
    </citation>
    <scope>NUCLEOTIDE SEQUENCE</scope>
</reference>
<dbReference type="AlphaFoldDB" id="A0A382IY69"/>
<dbReference type="PANTHER" id="PTHR30580">
    <property type="entry name" value="PRIMOSOMAL PROTEIN N"/>
    <property type="match status" value="1"/>
</dbReference>
<keyword evidence="2" id="KW-0067">ATP-binding</keyword>
<gene>
    <name evidence="5" type="ORF">METZ01_LOCUS256355</name>
</gene>
<keyword evidence="1" id="KW-0547">Nucleotide-binding</keyword>
<dbReference type="Pfam" id="PF17764">
    <property type="entry name" value="PriA_3primeBD"/>
    <property type="match status" value="1"/>
</dbReference>
<protein>
    <recommendedName>
        <fullName evidence="4">Primosomal protein N' 3' DNA-binding domain-containing protein</fullName>
    </recommendedName>
</protein>
<sequence length="215" mass="25024">VIVEVALNLPLQKTFDYSWPEELDLDPVPGLRVLVPFSRRKMGGVITSVKNHSDFSPLRKVEKLIEDTPSMTEEILELSRWVASYYFCSWGEVLNGTLPGGMGLLLRLEIINKSNFLPGIERLGKPFQEIVKNKTRWTEEEWNRKKPGTEERKQLAEWLQKGLLEKVQIFAGQRSRPKMERWVRFLKSVESNRSVRKKTKKIQILDRLAKNNECS</sequence>
<dbReference type="PANTHER" id="PTHR30580:SF0">
    <property type="entry name" value="PRIMOSOMAL PROTEIN N"/>
    <property type="match status" value="1"/>
</dbReference>
<keyword evidence="3" id="KW-0238">DNA-binding</keyword>
<dbReference type="FunFam" id="3.40.1440.60:FF:000001">
    <property type="entry name" value="Primosomal protein N"/>
    <property type="match status" value="1"/>
</dbReference>
<evidence type="ECO:0000256" key="2">
    <source>
        <dbReference type="ARBA" id="ARBA00022840"/>
    </source>
</evidence>
<dbReference type="EMBL" id="UINC01069825">
    <property type="protein sequence ID" value="SVC03501.1"/>
    <property type="molecule type" value="Genomic_DNA"/>
</dbReference>
<dbReference type="GO" id="GO:0006302">
    <property type="term" value="P:double-strand break repair"/>
    <property type="evidence" value="ECO:0007669"/>
    <property type="project" value="TreeGrafter"/>
</dbReference>
<name>A0A382IY69_9ZZZZ</name>
<dbReference type="InterPro" id="IPR041222">
    <property type="entry name" value="PriA_3primeBD"/>
</dbReference>
<dbReference type="GO" id="GO:0006310">
    <property type="term" value="P:DNA recombination"/>
    <property type="evidence" value="ECO:0007669"/>
    <property type="project" value="TreeGrafter"/>
</dbReference>
<evidence type="ECO:0000256" key="3">
    <source>
        <dbReference type="ARBA" id="ARBA00023125"/>
    </source>
</evidence>
<evidence type="ECO:0000313" key="5">
    <source>
        <dbReference type="EMBL" id="SVC03501.1"/>
    </source>
</evidence>
<evidence type="ECO:0000259" key="4">
    <source>
        <dbReference type="Pfam" id="PF17764"/>
    </source>
</evidence>
<dbReference type="Gene3D" id="3.40.1440.60">
    <property type="entry name" value="PriA, 3(prime) DNA-binding domain"/>
    <property type="match status" value="1"/>
</dbReference>
<dbReference type="GO" id="GO:0003677">
    <property type="term" value="F:DNA binding"/>
    <property type="evidence" value="ECO:0007669"/>
    <property type="project" value="UniProtKB-KW"/>
</dbReference>
<dbReference type="GO" id="GO:0005524">
    <property type="term" value="F:ATP binding"/>
    <property type="evidence" value="ECO:0007669"/>
    <property type="project" value="UniProtKB-KW"/>
</dbReference>
<feature type="non-terminal residue" evidence="5">
    <location>
        <position position="1"/>
    </location>
</feature>
<proteinExistence type="predicted"/>
<feature type="non-terminal residue" evidence="5">
    <location>
        <position position="215"/>
    </location>
</feature>
<dbReference type="GO" id="GO:0006270">
    <property type="term" value="P:DNA replication initiation"/>
    <property type="evidence" value="ECO:0007669"/>
    <property type="project" value="TreeGrafter"/>
</dbReference>
<dbReference type="InterPro" id="IPR042115">
    <property type="entry name" value="PriA_3primeBD_sf"/>
</dbReference>
<feature type="domain" description="Primosomal protein N' 3' DNA-binding" evidence="4">
    <location>
        <begin position="4"/>
        <end position="99"/>
    </location>
</feature>
<organism evidence="5">
    <name type="scientific">marine metagenome</name>
    <dbReference type="NCBI Taxonomy" id="408172"/>
    <lineage>
        <taxon>unclassified sequences</taxon>
        <taxon>metagenomes</taxon>
        <taxon>ecological metagenomes</taxon>
    </lineage>
</organism>
<evidence type="ECO:0000256" key="1">
    <source>
        <dbReference type="ARBA" id="ARBA00022741"/>
    </source>
</evidence>
<accession>A0A382IY69</accession>
<dbReference type="GO" id="GO:0043138">
    <property type="term" value="F:3'-5' DNA helicase activity"/>
    <property type="evidence" value="ECO:0007669"/>
    <property type="project" value="TreeGrafter"/>
</dbReference>